<dbReference type="GO" id="GO:0016787">
    <property type="term" value="F:hydrolase activity"/>
    <property type="evidence" value="ECO:0007669"/>
    <property type="project" value="UniProtKB-ARBA"/>
</dbReference>
<keyword evidence="1" id="KW-0732">Signal</keyword>
<dbReference type="SUPFAM" id="SSF53649">
    <property type="entry name" value="Alkaline phosphatase-like"/>
    <property type="match status" value="1"/>
</dbReference>
<protein>
    <submittedName>
        <fullName evidence="2">Alkaline phosphatase family protein</fullName>
    </submittedName>
</protein>
<dbReference type="InterPro" id="IPR006311">
    <property type="entry name" value="TAT_signal"/>
</dbReference>
<organism evidence="2">
    <name type="scientific">Streptomyces sp. NBC_00008</name>
    <dbReference type="NCBI Taxonomy" id="2903610"/>
    <lineage>
        <taxon>Bacteria</taxon>
        <taxon>Bacillati</taxon>
        <taxon>Actinomycetota</taxon>
        <taxon>Actinomycetes</taxon>
        <taxon>Kitasatosporales</taxon>
        <taxon>Streptomycetaceae</taxon>
        <taxon>Streptomyces</taxon>
    </lineage>
</organism>
<name>A0AAU2W0N8_9ACTN</name>
<sequence length="510" mass="55127">MPKDGIARRTVLAAGAATVAAAATTLAHAPAAHAAPALPDGVSKDKVLIVGMDGLRHDRIDAANAPHLKAMMAAGTYARSLLYTNPMAPTLSGPGWSTISTGVWPDKHGVKDNEFTGRRFDAYPGLLARLARVKPGLSTYAAVDWPPLDTYGAITAGADAALVLPQHDIPNDQKIADEAASVIRDRNPDVLFVYFGNTDQVGHEVGTGERYLDAIAGQDVHLGKLWASIRARPTYSSERWTVIVATDHGHVDAGGHGGSSIEERRTFILAQGPGIEAGGRPVDTRLVDIVPTVFRQLGLPVDPSWGLDGKPVQDRTDDAFDTLEPKLAARVDETGIPADVRGFTHAAPSGWSVVNDAMGTGGVTEWRGWTFTTDEFWTRTQRDQWRELNVRSRGVFAVADSDEWSDRTFSGPFDSTLVSPASGSLSGRSTLTVEFVTHYRQVEQQTARVLVSFDSGTPKEVRSYTTDVISQEQSIAVPIPPGATSAHVRFHYTGDNDFFWVIDRFRLHAE</sequence>
<feature type="chain" id="PRO_5043917462" evidence="1">
    <location>
        <begin position="35"/>
        <end position="510"/>
    </location>
</feature>
<reference evidence="2" key="1">
    <citation type="submission" date="2022-10" db="EMBL/GenBank/DDBJ databases">
        <title>The complete genomes of actinobacterial strains from the NBC collection.</title>
        <authorList>
            <person name="Joergensen T.S."/>
            <person name="Alvarez Arevalo M."/>
            <person name="Sterndorff E.B."/>
            <person name="Faurdal D."/>
            <person name="Vuksanovic O."/>
            <person name="Mourched A.-S."/>
            <person name="Charusanti P."/>
            <person name="Shaw S."/>
            <person name="Blin K."/>
            <person name="Weber T."/>
        </authorList>
    </citation>
    <scope>NUCLEOTIDE SEQUENCE</scope>
    <source>
        <strain evidence="2">NBC_00008</strain>
    </source>
</reference>
<dbReference type="Gene3D" id="3.40.720.10">
    <property type="entry name" value="Alkaline Phosphatase, subunit A"/>
    <property type="match status" value="2"/>
</dbReference>
<gene>
    <name evidence="2" type="ORF">OG398_35470</name>
</gene>
<dbReference type="PROSITE" id="PS51318">
    <property type="entry name" value="TAT"/>
    <property type="match status" value="1"/>
</dbReference>
<evidence type="ECO:0000313" key="2">
    <source>
        <dbReference type="EMBL" id="WTW73157.1"/>
    </source>
</evidence>
<dbReference type="Gene3D" id="2.60.120.200">
    <property type="match status" value="1"/>
</dbReference>
<dbReference type="InterPro" id="IPR002591">
    <property type="entry name" value="Phosphodiest/P_Trfase"/>
</dbReference>
<dbReference type="Pfam" id="PF01663">
    <property type="entry name" value="Phosphodiest"/>
    <property type="match status" value="2"/>
</dbReference>
<dbReference type="PANTHER" id="PTHR10151">
    <property type="entry name" value="ECTONUCLEOTIDE PYROPHOSPHATASE/PHOSPHODIESTERASE"/>
    <property type="match status" value="1"/>
</dbReference>
<dbReference type="EMBL" id="CP108313">
    <property type="protein sequence ID" value="WTW73157.1"/>
    <property type="molecule type" value="Genomic_DNA"/>
</dbReference>
<dbReference type="AlphaFoldDB" id="A0AAU2W0N8"/>
<dbReference type="InterPro" id="IPR017850">
    <property type="entry name" value="Alkaline_phosphatase_core_sf"/>
</dbReference>
<evidence type="ECO:0000256" key="1">
    <source>
        <dbReference type="SAM" id="SignalP"/>
    </source>
</evidence>
<dbReference type="PANTHER" id="PTHR10151:SF120">
    <property type="entry name" value="BIS(5'-ADENOSYL)-TRIPHOSPHATASE"/>
    <property type="match status" value="1"/>
</dbReference>
<accession>A0AAU2W0N8</accession>
<feature type="signal peptide" evidence="1">
    <location>
        <begin position="1"/>
        <end position="34"/>
    </location>
</feature>
<proteinExistence type="predicted"/>